<dbReference type="PANTHER" id="PTHR35936:SF19">
    <property type="entry name" value="AMINO-ACID-BINDING PROTEIN YXEM-RELATED"/>
    <property type="match status" value="1"/>
</dbReference>
<dbReference type="SMART" id="SM00079">
    <property type="entry name" value="PBPe"/>
    <property type="match status" value="1"/>
</dbReference>
<dbReference type="SUPFAM" id="SSF53850">
    <property type="entry name" value="Periplasmic binding protein-like II"/>
    <property type="match status" value="1"/>
</dbReference>
<dbReference type="SMART" id="SM00062">
    <property type="entry name" value="PBPb"/>
    <property type="match status" value="1"/>
</dbReference>
<evidence type="ECO:0000256" key="3">
    <source>
        <dbReference type="SAM" id="SignalP"/>
    </source>
</evidence>
<feature type="domain" description="Ionotropic glutamate receptor C-terminal" evidence="5">
    <location>
        <begin position="25"/>
        <end position="250"/>
    </location>
</feature>
<evidence type="ECO:0000256" key="2">
    <source>
        <dbReference type="ARBA" id="ARBA00022729"/>
    </source>
</evidence>
<dbReference type="Pfam" id="PF00497">
    <property type="entry name" value="SBP_bac_3"/>
    <property type="match status" value="1"/>
</dbReference>
<evidence type="ECO:0000259" key="4">
    <source>
        <dbReference type="SMART" id="SM00062"/>
    </source>
</evidence>
<evidence type="ECO:0000259" key="5">
    <source>
        <dbReference type="SMART" id="SM00079"/>
    </source>
</evidence>
<evidence type="ECO:0000313" key="6">
    <source>
        <dbReference type="EMBL" id="MFC3103750.1"/>
    </source>
</evidence>
<comment type="caution">
    <text evidence="6">The sequence shown here is derived from an EMBL/GenBank/DDBJ whole genome shotgun (WGS) entry which is preliminary data.</text>
</comment>
<feature type="signal peptide" evidence="3">
    <location>
        <begin position="1"/>
        <end position="23"/>
    </location>
</feature>
<keyword evidence="7" id="KW-1185">Reference proteome</keyword>
<dbReference type="Gene3D" id="3.40.190.10">
    <property type="entry name" value="Periplasmic binding protein-like II"/>
    <property type="match status" value="2"/>
</dbReference>
<reference evidence="7" key="1">
    <citation type="journal article" date="2019" name="Int. J. Syst. Evol. Microbiol.">
        <title>The Global Catalogue of Microorganisms (GCM) 10K type strain sequencing project: providing services to taxonomists for standard genome sequencing and annotation.</title>
        <authorList>
            <consortium name="The Broad Institute Genomics Platform"/>
            <consortium name="The Broad Institute Genome Sequencing Center for Infectious Disease"/>
            <person name="Wu L."/>
            <person name="Ma J."/>
        </authorList>
    </citation>
    <scope>NUCLEOTIDE SEQUENCE [LARGE SCALE GENOMIC DNA]</scope>
    <source>
        <strain evidence="7">KCTC 52640</strain>
    </source>
</reference>
<dbReference type="InterPro" id="IPR001638">
    <property type="entry name" value="Solute-binding_3/MltF_N"/>
</dbReference>
<feature type="domain" description="Solute-binding protein family 3/N-terminal" evidence="4">
    <location>
        <begin position="25"/>
        <end position="251"/>
    </location>
</feature>
<dbReference type="PANTHER" id="PTHR35936">
    <property type="entry name" value="MEMBRANE-BOUND LYTIC MUREIN TRANSGLYCOSYLASE F"/>
    <property type="match status" value="1"/>
</dbReference>
<accession>A0ABV7EPJ3</accession>
<feature type="chain" id="PRO_5047106112" evidence="3">
    <location>
        <begin position="24"/>
        <end position="276"/>
    </location>
</feature>
<evidence type="ECO:0000256" key="1">
    <source>
        <dbReference type="ARBA" id="ARBA00010333"/>
    </source>
</evidence>
<name>A0ABV7EPJ3_9GAMM</name>
<gene>
    <name evidence="6" type="ORF">ACFOSU_07585</name>
</gene>
<sequence>MKTMMVRLMALMALTLLPLMVLAQTYVAGIEPSFPPWASVKRGEYVGIAPDAVRAIAKQQGFDVKFKSMSFSSLIPALKAGKIDILVTGLTVTPERAKQIDFTVPWWETKLDVLVPADSDTNMITALCCGSNVGVQTGTTNYEWLKDNVVGQDVDLSIHTYDTDTTALQDLLIGRLDATFLDDDTARAFVGDNPERIRIAGQIAPHPAQVYALGIAKNDDDTLLKTLNMGVVELYESGDWAKIIHKYMPDAAVGKVPTEMPADVPSYETPIAGLGS</sequence>
<keyword evidence="2 3" id="KW-0732">Signal</keyword>
<dbReference type="EMBL" id="JBHRSS010000003">
    <property type="protein sequence ID" value="MFC3103750.1"/>
    <property type="molecule type" value="Genomic_DNA"/>
</dbReference>
<proteinExistence type="inferred from homology"/>
<evidence type="ECO:0000313" key="7">
    <source>
        <dbReference type="Proteomes" id="UP001595462"/>
    </source>
</evidence>
<dbReference type="RefSeq" id="WP_380688075.1">
    <property type="nucleotide sequence ID" value="NZ_JBHRSS010000003.1"/>
</dbReference>
<organism evidence="6 7">
    <name type="scientific">Salinisphaera aquimarina</name>
    <dbReference type="NCBI Taxonomy" id="2094031"/>
    <lineage>
        <taxon>Bacteria</taxon>
        <taxon>Pseudomonadati</taxon>
        <taxon>Pseudomonadota</taxon>
        <taxon>Gammaproteobacteria</taxon>
        <taxon>Salinisphaerales</taxon>
        <taxon>Salinisphaeraceae</taxon>
        <taxon>Salinisphaera</taxon>
    </lineage>
</organism>
<dbReference type="Proteomes" id="UP001595462">
    <property type="component" value="Unassembled WGS sequence"/>
</dbReference>
<dbReference type="InterPro" id="IPR001320">
    <property type="entry name" value="Iontro_rcpt_C"/>
</dbReference>
<protein>
    <submittedName>
        <fullName evidence="6">Transporter substrate-binding domain-containing protein</fullName>
    </submittedName>
</protein>
<comment type="similarity">
    <text evidence="1">Belongs to the bacterial solute-binding protein 3 family.</text>
</comment>